<dbReference type="Proteomes" id="UP001602245">
    <property type="component" value="Unassembled WGS sequence"/>
</dbReference>
<protein>
    <submittedName>
        <fullName evidence="1">Protealysin inhibitor emfourin</fullName>
    </submittedName>
</protein>
<gene>
    <name evidence="1" type="ORF">ACFY35_40920</name>
</gene>
<evidence type="ECO:0000313" key="2">
    <source>
        <dbReference type="Proteomes" id="UP001602245"/>
    </source>
</evidence>
<accession>A0ABW6WRB5</accession>
<dbReference type="EMBL" id="JBIAZU010000008">
    <property type="protein sequence ID" value="MFF5295834.1"/>
    <property type="molecule type" value="Genomic_DNA"/>
</dbReference>
<comment type="caution">
    <text evidence="1">The sequence shown here is derived from an EMBL/GenBank/DDBJ whole genome shotgun (WGS) entry which is preliminary data.</text>
</comment>
<sequence length="105" mass="11205">MSEHVRAELRRSGGFTGRPLHVRVDSASMPPADAVELVRLVSAIDLGGLPASGAGLPHGADLMTYELMVERGGKRWQGTVSDPSVPASLRPLLQFLTRYSQGHSA</sequence>
<dbReference type="InterPro" id="IPR049457">
    <property type="entry name" value="Emfourin"/>
</dbReference>
<name>A0ABW6WRB5_9ACTN</name>
<dbReference type="RefSeq" id="WP_051115468.1">
    <property type="nucleotide sequence ID" value="NZ_JBIAZU010000008.1"/>
</dbReference>
<proteinExistence type="predicted"/>
<organism evidence="1 2">
    <name type="scientific">Paractinoplanes globisporus</name>
    <dbReference type="NCBI Taxonomy" id="113565"/>
    <lineage>
        <taxon>Bacteria</taxon>
        <taxon>Bacillati</taxon>
        <taxon>Actinomycetota</taxon>
        <taxon>Actinomycetes</taxon>
        <taxon>Micromonosporales</taxon>
        <taxon>Micromonosporaceae</taxon>
        <taxon>Paractinoplanes</taxon>
    </lineage>
</organism>
<keyword evidence="2" id="KW-1185">Reference proteome</keyword>
<evidence type="ECO:0000313" key="1">
    <source>
        <dbReference type="EMBL" id="MFF5295834.1"/>
    </source>
</evidence>
<reference evidence="1 2" key="1">
    <citation type="submission" date="2024-10" db="EMBL/GenBank/DDBJ databases">
        <title>The Natural Products Discovery Center: Release of the First 8490 Sequenced Strains for Exploring Actinobacteria Biosynthetic Diversity.</title>
        <authorList>
            <person name="Kalkreuter E."/>
            <person name="Kautsar S.A."/>
            <person name="Yang D."/>
            <person name="Bader C.D."/>
            <person name="Teijaro C.N."/>
            <person name="Fluegel L."/>
            <person name="Davis C.M."/>
            <person name="Simpson J.R."/>
            <person name="Lauterbach L."/>
            <person name="Steele A.D."/>
            <person name="Gui C."/>
            <person name="Meng S."/>
            <person name="Li G."/>
            <person name="Viehrig K."/>
            <person name="Ye F."/>
            <person name="Su P."/>
            <person name="Kiefer A.F."/>
            <person name="Nichols A."/>
            <person name="Cepeda A.J."/>
            <person name="Yan W."/>
            <person name="Fan B."/>
            <person name="Jiang Y."/>
            <person name="Adhikari A."/>
            <person name="Zheng C.-J."/>
            <person name="Schuster L."/>
            <person name="Cowan T.M."/>
            <person name="Smanski M.J."/>
            <person name="Chevrette M.G."/>
            <person name="De Carvalho L.P.S."/>
            <person name="Shen B."/>
        </authorList>
    </citation>
    <scope>NUCLEOTIDE SEQUENCE [LARGE SCALE GENOMIC DNA]</scope>
    <source>
        <strain evidence="1 2">NPDC000087</strain>
    </source>
</reference>
<dbReference type="Pfam" id="PF20242">
    <property type="entry name" value="Emfourin"/>
    <property type="match status" value="1"/>
</dbReference>